<feature type="region of interest" description="Disordered" evidence="1">
    <location>
        <begin position="835"/>
        <end position="854"/>
    </location>
</feature>
<gene>
    <name evidence="4" type="ORF">APZ42_028922</name>
</gene>
<dbReference type="EMBL" id="LRGB01002485">
    <property type="protein sequence ID" value="KZS07381.1"/>
    <property type="molecule type" value="Genomic_DNA"/>
</dbReference>
<reference evidence="4 5" key="1">
    <citation type="submission" date="2016-03" db="EMBL/GenBank/DDBJ databases">
        <title>EvidentialGene: Evidence-directed Construction of Genes on Genomes.</title>
        <authorList>
            <person name="Gilbert D.G."/>
            <person name="Choi J.-H."/>
            <person name="Mockaitis K."/>
            <person name="Colbourne J."/>
            <person name="Pfrender M."/>
        </authorList>
    </citation>
    <scope>NUCLEOTIDE SEQUENCE [LARGE SCALE GENOMIC DNA]</scope>
    <source>
        <strain evidence="4 5">Xinb3</strain>
        <tissue evidence="4">Complete organism</tissue>
    </source>
</reference>
<protein>
    <submittedName>
        <fullName evidence="4">Uncharacterized protein</fullName>
    </submittedName>
</protein>
<dbReference type="InterPro" id="IPR048366">
    <property type="entry name" value="TNP-like_GBD"/>
</dbReference>
<dbReference type="Proteomes" id="UP000076858">
    <property type="component" value="Unassembled WGS sequence"/>
</dbReference>
<comment type="caution">
    <text evidence="4">The sequence shown here is derived from an EMBL/GenBank/DDBJ whole genome shotgun (WGS) entry which is preliminary data.</text>
</comment>
<dbReference type="AlphaFoldDB" id="A0A164Q2U1"/>
<dbReference type="Pfam" id="PF21788">
    <property type="entry name" value="TNP-like_GBD"/>
    <property type="match status" value="1"/>
</dbReference>
<proteinExistence type="predicted"/>
<evidence type="ECO:0000259" key="2">
    <source>
        <dbReference type="Pfam" id="PF21787"/>
    </source>
</evidence>
<sequence length="924" mass="106283">MFSSWESLMISSVRSMANSSSVYEQHMQASFDTSTMCFILATDAVNLRFSSNVHTTDQCSTEISIHESTTSMSLEERIKEFHKACKVLVSKERRNSVDCKMKFVSQTAKLSSNGSIKPTYKYLKGMRYELAFVIDATLLFVKSHAVYVFLRESNLLPLPSASTIRRMLSSSECSFGFSQLELDAISEKLKGCEEYERWFTLMLDEMTCTKELNFDTRTLVWKGIVDYGGELHVPVPKGICDHVLVFAAQVFKGKPKGWIQPFAWFGTKGAATARVLVELVIKAISKLFEKGAIVKATACDGASTNKSMMPQLGVSGEVGGVTSVTHPIEPKHKVHFFVDVPHLLKSTRNHMYKHKLVQVAGSKVNYQTCKDYYTFQKEKKISIGCRPTDAHIYPNNFQKMNVRLAAQLFSNRNSFGIKLYREMPAKTPAEEWKKSHFADSEPIEKLTKLLNDTFDVLNGRCYQERITILNWHVKKFVLDDMLCVLDQSEQVYKETGTRIKMFASITTIRAWRLSIRSAIKLIEEMFNAGFYFVLTGKGNQDPLEGSISFIDCFYLQKMFLYLDFFIFLRKSIVPAEDLFKTVRKNFDLSSTFDSKLKKGRKARQKTKISHDAQYNSYEVGIDTNFLQKFVVHPELNLACLHPATNVLICTDEETAIVNAIAKVFPGIPRSRCHVHAWRNQKAALRSFEVTSKGDLNKYKQDFYDLLHQKSNMEYCASLRVYKSRHWITEFSCYFDKNLPPDMLHMGKWSLERYDVKNILSANRIESFHAQLKRHFIKKRAYGEDVMLLGSFHIVRRQLTRINRARYGVGEDWLLRPHLRSSYKFHELEPSTIKNSDEENYNYSDKEDESQINKSPKGEFKKYCRSESTIQRANDKILNKRISLVPEQKCWVVTPPSGAKHTVTLFSGADGRHLCLYSHVQSYYV</sequence>
<evidence type="ECO:0000313" key="5">
    <source>
        <dbReference type="Proteomes" id="UP000076858"/>
    </source>
</evidence>
<evidence type="ECO:0000313" key="4">
    <source>
        <dbReference type="EMBL" id="KZS07381.1"/>
    </source>
</evidence>
<dbReference type="Pfam" id="PF21787">
    <property type="entry name" value="TNP-like_RNaseH_N"/>
    <property type="match status" value="1"/>
</dbReference>
<feature type="domain" description="Transposable element P transposase-like RNase H" evidence="2">
    <location>
        <begin position="173"/>
        <end position="313"/>
    </location>
</feature>
<evidence type="ECO:0000259" key="3">
    <source>
        <dbReference type="Pfam" id="PF21788"/>
    </source>
</evidence>
<organism evidence="4 5">
    <name type="scientific">Daphnia magna</name>
    <dbReference type="NCBI Taxonomy" id="35525"/>
    <lineage>
        <taxon>Eukaryota</taxon>
        <taxon>Metazoa</taxon>
        <taxon>Ecdysozoa</taxon>
        <taxon>Arthropoda</taxon>
        <taxon>Crustacea</taxon>
        <taxon>Branchiopoda</taxon>
        <taxon>Diplostraca</taxon>
        <taxon>Cladocera</taxon>
        <taxon>Anomopoda</taxon>
        <taxon>Daphniidae</taxon>
        <taxon>Daphnia</taxon>
    </lineage>
</organism>
<evidence type="ECO:0000256" key="1">
    <source>
        <dbReference type="SAM" id="MobiDB-lite"/>
    </source>
</evidence>
<accession>A0A164Q2U1</accession>
<dbReference type="InterPro" id="IPR048365">
    <property type="entry name" value="TNP-like_RNaseH_N"/>
</dbReference>
<feature type="domain" description="Transposable element P transposase-like GTP-binding insertion" evidence="3">
    <location>
        <begin position="342"/>
        <end position="461"/>
    </location>
</feature>
<dbReference type="OrthoDB" id="5791190at2759"/>
<keyword evidence="5" id="KW-1185">Reference proteome</keyword>
<name>A0A164Q2U1_9CRUS</name>